<gene>
    <name evidence="2" type="ORF">V6N12_069927</name>
</gene>
<accession>A0ABR2FF98</accession>
<dbReference type="Proteomes" id="UP001472677">
    <property type="component" value="Unassembled WGS sequence"/>
</dbReference>
<feature type="region of interest" description="Disordered" evidence="1">
    <location>
        <begin position="29"/>
        <end position="49"/>
    </location>
</feature>
<evidence type="ECO:0000256" key="1">
    <source>
        <dbReference type="SAM" id="MobiDB-lite"/>
    </source>
</evidence>
<reference evidence="2 3" key="1">
    <citation type="journal article" date="2024" name="G3 (Bethesda)">
        <title>Genome assembly of Hibiscus sabdariffa L. provides insights into metabolisms of medicinal natural products.</title>
        <authorList>
            <person name="Kim T."/>
        </authorList>
    </citation>
    <scope>NUCLEOTIDE SEQUENCE [LARGE SCALE GENOMIC DNA]</scope>
    <source>
        <strain evidence="2">TK-2024</strain>
        <tissue evidence="2">Old leaves</tissue>
    </source>
</reference>
<proteinExistence type="predicted"/>
<name>A0ABR2FF98_9ROSI</name>
<keyword evidence="3" id="KW-1185">Reference proteome</keyword>
<dbReference type="EMBL" id="JBBPBM010000006">
    <property type="protein sequence ID" value="KAK8579613.1"/>
    <property type="molecule type" value="Genomic_DNA"/>
</dbReference>
<evidence type="ECO:0000313" key="3">
    <source>
        <dbReference type="Proteomes" id="UP001472677"/>
    </source>
</evidence>
<sequence length="271" mass="28498">MIADGVDIHGDRPPDNIVMLDTSLGLERPRSPLAEESQPSSKKGRNLGIPMLNEGFANVTDPSGIDGVSMKDALSFKDKHLGSLGLLGNSISIDELDVKRRTAFPTRAADHDNSNTSERIGNGSRFAALDSEVLSDILEEVCPPLQLNVQKASGSVDHVLVGGHDLTAADRHECTRTIGDCDVNASGRILSGYGSALGKGNSVTSNAASGSVASVGRVNTKKSIVGQGVRNTRLKQKKQEDTGVAKKTLAVGLTKIMDDLNSAEASENGQR</sequence>
<evidence type="ECO:0000313" key="2">
    <source>
        <dbReference type="EMBL" id="KAK8579613.1"/>
    </source>
</evidence>
<protein>
    <submittedName>
        <fullName evidence="2">Uncharacterized protein</fullName>
    </submittedName>
</protein>
<comment type="caution">
    <text evidence="2">The sequence shown here is derived from an EMBL/GenBank/DDBJ whole genome shotgun (WGS) entry which is preliminary data.</text>
</comment>
<organism evidence="2 3">
    <name type="scientific">Hibiscus sabdariffa</name>
    <name type="common">roselle</name>
    <dbReference type="NCBI Taxonomy" id="183260"/>
    <lineage>
        <taxon>Eukaryota</taxon>
        <taxon>Viridiplantae</taxon>
        <taxon>Streptophyta</taxon>
        <taxon>Embryophyta</taxon>
        <taxon>Tracheophyta</taxon>
        <taxon>Spermatophyta</taxon>
        <taxon>Magnoliopsida</taxon>
        <taxon>eudicotyledons</taxon>
        <taxon>Gunneridae</taxon>
        <taxon>Pentapetalae</taxon>
        <taxon>rosids</taxon>
        <taxon>malvids</taxon>
        <taxon>Malvales</taxon>
        <taxon>Malvaceae</taxon>
        <taxon>Malvoideae</taxon>
        <taxon>Hibiscus</taxon>
    </lineage>
</organism>